<dbReference type="EMBL" id="KN830602">
    <property type="protein sequence ID" value="KIK72645.1"/>
    <property type="molecule type" value="Genomic_DNA"/>
</dbReference>
<accession>A0A0D0D6U4</accession>
<sequence>HAGHYGNAISPKYVVQWAGVGTGSMHNCTNCVMVAILDQHDTFVQLPDLDSEDVEHPWAYSQAHSCPGWHKGILEADGSAVHPYAKPAMHGKTFFDCKSHYSLNFQASIHYYYFFAFSPFTKISLISHSWSYSPIIC</sequence>
<proteinExistence type="predicted"/>
<keyword evidence="2" id="KW-1185">Reference proteome</keyword>
<dbReference type="OrthoDB" id="2641813at2759"/>
<evidence type="ECO:0000313" key="1">
    <source>
        <dbReference type="EMBL" id="KIK72645.1"/>
    </source>
</evidence>
<reference evidence="2" key="2">
    <citation type="submission" date="2015-01" db="EMBL/GenBank/DDBJ databases">
        <title>Evolutionary Origins and Diversification of the Mycorrhizal Mutualists.</title>
        <authorList>
            <consortium name="DOE Joint Genome Institute"/>
            <consortium name="Mycorrhizal Genomics Consortium"/>
            <person name="Kohler A."/>
            <person name="Kuo A."/>
            <person name="Nagy L.G."/>
            <person name="Floudas D."/>
            <person name="Copeland A."/>
            <person name="Barry K.W."/>
            <person name="Cichocki N."/>
            <person name="Veneault-Fourrey C."/>
            <person name="LaButti K."/>
            <person name="Lindquist E.A."/>
            <person name="Lipzen A."/>
            <person name="Lundell T."/>
            <person name="Morin E."/>
            <person name="Murat C."/>
            <person name="Riley R."/>
            <person name="Ohm R."/>
            <person name="Sun H."/>
            <person name="Tunlid A."/>
            <person name="Henrissat B."/>
            <person name="Grigoriev I.V."/>
            <person name="Hibbett D.S."/>
            <person name="Martin F."/>
        </authorList>
    </citation>
    <scope>NUCLEOTIDE SEQUENCE [LARGE SCALE GENOMIC DNA]</scope>
    <source>
        <strain evidence="2">Ve08.2h10</strain>
    </source>
</reference>
<protein>
    <submittedName>
        <fullName evidence="1">Uncharacterized protein</fullName>
    </submittedName>
</protein>
<feature type="non-terminal residue" evidence="1">
    <location>
        <position position="1"/>
    </location>
</feature>
<dbReference type="InParanoid" id="A0A0D0D6U4"/>
<evidence type="ECO:0000313" key="2">
    <source>
        <dbReference type="Proteomes" id="UP000054538"/>
    </source>
</evidence>
<organism evidence="1 2">
    <name type="scientific">Paxillus rubicundulus Ve08.2h10</name>
    <dbReference type="NCBI Taxonomy" id="930991"/>
    <lineage>
        <taxon>Eukaryota</taxon>
        <taxon>Fungi</taxon>
        <taxon>Dikarya</taxon>
        <taxon>Basidiomycota</taxon>
        <taxon>Agaricomycotina</taxon>
        <taxon>Agaricomycetes</taxon>
        <taxon>Agaricomycetidae</taxon>
        <taxon>Boletales</taxon>
        <taxon>Paxilineae</taxon>
        <taxon>Paxillaceae</taxon>
        <taxon>Paxillus</taxon>
    </lineage>
</organism>
<name>A0A0D0D6U4_9AGAM</name>
<reference evidence="1 2" key="1">
    <citation type="submission" date="2014-04" db="EMBL/GenBank/DDBJ databases">
        <authorList>
            <consortium name="DOE Joint Genome Institute"/>
            <person name="Kuo A."/>
            <person name="Kohler A."/>
            <person name="Jargeat P."/>
            <person name="Nagy L.G."/>
            <person name="Floudas D."/>
            <person name="Copeland A."/>
            <person name="Barry K.W."/>
            <person name="Cichocki N."/>
            <person name="Veneault-Fourrey C."/>
            <person name="LaButti K."/>
            <person name="Lindquist E.A."/>
            <person name="Lipzen A."/>
            <person name="Lundell T."/>
            <person name="Morin E."/>
            <person name="Murat C."/>
            <person name="Sun H."/>
            <person name="Tunlid A."/>
            <person name="Henrissat B."/>
            <person name="Grigoriev I.V."/>
            <person name="Hibbett D.S."/>
            <person name="Martin F."/>
            <person name="Nordberg H.P."/>
            <person name="Cantor M.N."/>
            <person name="Hua S.X."/>
        </authorList>
    </citation>
    <scope>NUCLEOTIDE SEQUENCE [LARGE SCALE GENOMIC DNA]</scope>
    <source>
        <strain evidence="1 2">Ve08.2h10</strain>
    </source>
</reference>
<dbReference type="Proteomes" id="UP000054538">
    <property type="component" value="Unassembled WGS sequence"/>
</dbReference>
<gene>
    <name evidence="1" type="ORF">PAXRUDRAFT_180257</name>
</gene>
<dbReference type="HOGENOM" id="CLU_018552_1_3_1"/>
<dbReference type="AlphaFoldDB" id="A0A0D0D6U4"/>